<dbReference type="Pfam" id="PF01497">
    <property type="entry name" value="Peripla_BP_2"/>
    <property type="match status" value="1"/>
</dbReference>
<dbReference type="GO" id="GO:0071281">
    <property type="term" value="P:cellular response to iron ion"/>
    <property type="evidence" value="ECO:0007669"/>
    <property type="project" value="TreeGrafter"/>
</dbReference>
<accession>W4QJE8</accession>
<reference evidence="4" key="1">
    <citation type="journal article" date="2014" name="Genome Announc.">
        <title>Draft Genome Sequences of Three Alkaliphilic Bacillus Strains, Bacillus wakoensis JCM 9140T, Bacillus akibai JCM 9157T, and Bacillus hemicellulosilyticus JCM 9152T.</title>
        <authorList>
            <person name="Yuki M."/>
            <person name="Oshima K."/>
            <person name="Suda W."/>
            <person name="Oshida Y."/>
            <person name="Kitamura K."/>
            <person name="Iida T."/>
            <person name="Hattori M."/>
            <person name="Ohkuma M."/>
        </authorList>
    </citation>
    <scope>NUCLEOTIDE SEQUENCE [LARGE SCALE GENOMIC DNA]</scope>
    <source>
        <strain evidence="4">JCM 9152</strain>
    </source>
</reference>
<dbReference type="AlphaFoldDB" id="W4QJE8"/>
<dbReference type="STRING" id="1236971.JCM9152_3769"/>
<dbReference type="InterPro" id="IPR050902">
    <property type="entry name" value="ABC_Transporter_SBP"/>
</dbReference>
<evidence type="ECO:0000313" key="4">
    <source>
        <dbReference type="EMBL" id="GAE32245.1"/>
    </source>
</evidence>
<evidence type="ECO:0000313" key="5">
    <source>
        <dbReference type="Proteomes" id="UP000018895"/>
    </source>
</evidence>
<dbReference type="OrthoDB" id="9816357at2"/>
<keyword evidence="2" id="KW-0175">Coiled coil</keyword>
<dbReference type="PROSITE" id="PS51257">
    <property type="entry name" value="PROKAR_LIPOPROTEIN"/>
    <property type="match status" value="1"/>
</dbReference>
<dbReference type="InterPro" id="IPR002491">
    <property type="entry name" value="ABC_transptr_periplasmic_BD"/>
</dbReference>
<name>W4QJE8_9BACI</name>
<evidence type="ECO:0000259" key="3">
    <source>
        <dbReference type="PROSITE" id="PS50983"/>
    </source>
</evidence>
<sequence>MNRQLTFVLLIMLIPIIISCSNVEINASEDRNGDMTHSITDFSNESISFNGVPERIVVLSNGDLDMITALGGKVVGRPNASLPDSLVELTDVEQIGSTHEIDLEKVTYVQPEIVIGHTQMNLGDRPTIESLGAKMVLSHAQSVTDIQEQLQLFGEMLQQEDKANQLINSIDEKVEEIAQLQKGADEIRVLLIYGAPGTYMAALPNSLSGHMLELVGAHNIASDFPSLEAFPQYAQLNSERIVEADPHYILLMSHGDSETVKEGFIKEMEQNAAWNQITAVQNNAVDVLPNDLFGSNPGTRITEALDLLVKMFYSNEEQS</sequence>
<proteinExistence type="inferred from homology"/>
<dbReference type="EMBL" id="BAUU01000032">
    <property type="protein sequence ID" value="GAE32245.1"/>
    <property type="molecule type" value="Genomic_DNA"/>
</dbReference>
<keyword evidence="5" id="KW-1185">Reference proteome</keyword>
<feature type="coiled-coil region" evidence="2">
    <location>
        <begin position="156"/>
        <end position="183"/>
    </location>
</feature>
<dbReference type="SUPFAM" id="SSF53807">
    <property type="entry name" value="Helical backbone' metal receptor"/>
    <property type="match status" value="1"/>
</dbReference>
<dbReference type="Proteomes" id="UP000018895">
    <property type="component" value="Unassembled WGS sequence"/>
</dbReference>
<comment type="similarity">
    <text evidence="1">Belongs to the bacterial solute-binding protein 8 family.</text>
</comment>
<protein>
    <submittedName>
        <fullName evidence="4">Heme transporter IsdDEF</fullName>
    </submittedName>
</protein>
<dbReference type="Gene3D" id="3.40.50.1980">
    <property type="entry name" value="Nitrogenase molybdenum iron protein domain"/>
    <property type="match status" value="2"/>
</dbReference>
<evidence type="ECO:0000256" key="2">
    <source>
        <dbReference type="SAM" id="Coils"/>
    </source>
</evidence>
<dbReference type="PROSITE" id="PS50983">
    <property type="entry name" value="FE_B12_PBP"/>
    <property type="match status" value="1"/>
</dbReference>
<evidence type="ECO:0000256" key="1">
    <source>
        <dbReference type="ARBA" id="ARBA00008814"/>
    </source>
</evidence>
<dbReference type="PANTHER" id="PTHR30535:SF34">
    <property type="entry name" value="MOLYBDATE-BINDING PROTEIN MOLA"/>
    <property type="match status" value="1"/>
</dbReference>
<feature type="domain" description="Fe/B12 periplasmic-binding" evidence="3">
    <location>
        <begin position="55"/>
        <end position="316"/>
    </location>
</feature>
<dbReference type="RefSeq" id="WP_035346572.1">
    <property type="nucleotide sequence ID" value="NZ_BAUU01000032.1"/>
</dbReference>
<organism evidence="4 5">
    <name type="scientific">Halalkalibacter hemicellulosilyticusJCM 9152</name>
    <dbReference type="NCBI Taxonomy" id="1236971"/>
    <lineage>
        <taxon>Bacteria</taxon>
        <taxon>Bacillati</taxon>
        <taxon>Bacillota</taxon>
        <taxon>Bacilli</taxon>
        <taxon>Bacillales</taxon>
        <taxon>Bacillaceae</taxon>
        <taxon>Halalkalibacter</taxon>
    </lineage>
</organism>
<gene>
    <name evidence="4" type="ORF">JCM9152_3769</name>
</gene>
<dbReference type="PANTHER" id="PTHR30535">
    <property type="entry name" value="VITAMIN B12-BINDING PROTEIN"/>
    <property type="match status" value="1"/>
</dbReference>
<comment type="caution">
    <text evidence="4">The sequence shown here is derived from an EMBL/GenBank/DDBJ whole genome shotgun (WGS) entry which is preliminary data.</text>
</comment>